<organism evidence="3 4">
    <name type="scientific">Thiolapillus brandeum</name>
    <dbReference type="NCBI Taxonomy" id="1076588"/>
    <lineage>
        <taxon>Bacteria</taxon>
        <taxon>Pseudomonadati</taxon>
        <taxon>Pseudomonadota</taxon>
        <taxon>Gammaproteobacteria</taxon>
        <taxon>Chromatiales</taxon>
        <taxon>Sedimenticolaceae</taxon>
        <taxon>Thiolapillus</taxon>
    </lineage>
</organism>
<keyword evidence="4" id="KW-1185">Reference proteome</keyword>
<dbReference type="InterPro" id="IPR032710">
    <property type="entry name" value="NTF2-like_dom_sf"/>
</dbReference>
<evidence type="ECO:0000313" key="3">
    <source>
        <dbReference type="EMBL" id="BAO45084.1"/>
    </source>
</evidence>
<sequence length="228" mass="25478">MKPTMKKLLMALAVTGLGSSLAWAGSQWAEPTAFQKRIPGPARLPMMQADNSGKLASTSPQFLADRLAILNHVSAYSYLIDEDRWDEWFALFSGDILFETTVPCFGTVRAKGMKAFRKFVDVRFRGPGSEKNTTVKRHTMGNIHVASQTDKTAEVRTYLLISVAMPDGQFKVFTSGTYNASLEKRNGAWIITRWYIEVDASAPKSEVPEYPGIEFKPDTRKICEARKS</sequence>
<reference evidence="3 4" key="1">
    <citation type="journal article" date="2014" name="PLoS ONE">
        <title>Physiological and genomic features of a novel sulfur-oxidizing gammaproteobacterium belonging to a previously uncultivated symbiotic lineage isolated from a hydrothermal vent.</title>
        <authorList>
            <person name="Nunoura T."/>
            <person name="Takaki Y."/>
            <person name="Kazama H."/>
            <person name="Kakuta J."/>
            <person name="Shimamura S."/>
            <person name="Makita H."/>
            <person name="Hirai M."/>
            <person name="Miyazaki M."/>
            <person name="Takai K."/>
        </authorList>
    </citation>
    <scope>NUCLEOTIDE SEQUENCE [LARGE SCALE GENOMIC DNA]</scope>
    <source>
        <strain evidence="3 4">Hiromi1</strain>
    </source>
</reference>
<name>A0A7U6JI23_9GAMM</name>
<evidence type="ECO:0000259" key="2">
    <source>
        <dbReference type="Pfam" id="PF13577"/>
    </source>
</evidence>
<dbReference type="Pfam" id="PF13577">
    <property type="entry name" value="SnoaL_4"/>
    <property type="match status" value="1"/>
</dbReference>
<dbReference type="OrthoDB" id="7062869at2"/>
<feature type="chain" id="PRO_5031144056" description="SnoaL-like domain-containing protein" evidence="1">
    <location>
        <begin position="25"/>
        <end position="228"/>
    </location>
</feature>
<feature type="signal peptide" evidence="1">
    <location>
        <begin position="1"/>
        <end position="24"/>
    </location>
</feature>
<evidence type="ECO:0000256" key="1">
    <source>
        <dbReference type="SAM" id="SignalP"/>
    </source>
</evidence>
<proteinExistence type="predicted"/>
<dbReference type="AlphaFoldDB" id="A0A7U6JI23"/>
<feature type="domain" description="SnoaL-like" evidence="2">
    <location>
        <begin position="63"/>
        <end position="194"/>
    </location>
</feature>
<evidence type="ECO:0000313" key="4">
    <source>
        <dbReference type="Proteomes" id="UP000031631"/>
    </source>
</evidence>
<dbReference type="Gene3D" id="3.10.450.50">
    <property type="match status" value="1"/>
</dbReference>
<dbReference type="Proteomes" id="UP000031631">
    <property type="component" value="Chromosome"/>
</dbReference>
<dbReference type="InterPro" id="IPR037401">
    <property type="entry name" value="SnoaL-like"/>
</dbReference>
<dbReference type="RefSeq" id="WP_082030730.1">
    <property type="nucleotide sequence ID" value="NZ_AP012273.1"/>
</dbReference>
<protein>
    <recommendedName>
        <fullName evidence="2">SnoaL-like domain-containing protein</fullName>
    </recommendedName>
</protein>
<dbReference type="KEGG" id="tbn:TBH_C2173"/>
<accession>A0A7U6JI23</accession>
<dbReference type="EMBL" id="AP012273">
    <property type="protein sequence ID" value="BAO45084.1"/>
    <property type="molecule type" value="Genomic_DNA"/>
</dbReference>
<gene>
    <name evidence="3" type="ORF">TBH_C2173</name>
</gene>
<dbReference type="SUPFAM" id="SSF54427">
    <property type="entry name" value="NTF2-like"/>
    <property type="match status" value="1"/>
</dbReference>
<keyword evidence="1" id="KW-0732">Signal</keyword>